<dbReference type="Proteomes" id="UP000192328">
    <property type="component" value="Unassembled WGS sequence"/>
</dbReference>
<gene>
    <name evidence="1" type="ORF">SAMN06297397_1597</name>
</gene>
<name>A0AC61PL91_9FIRM</name>
<proteinExistence type="predicted"/>
<dbReference type="EMBL" id="FWXZ01000002">
    <property type="protein sequence ID" value="SMC59037.1"/>
    <property type="molecule type" value="Genomic_DNA"/>
</dbReference>
<evidence type="ECO:0000313" key="1">
    <source>
        <dbReference type="EMBL" id="SMC59037.1"/>
    </source>
</evidence>
<organism evidence="1 2">
    <name type="scientific">Aristaeella lactis</name>
    <dbReference type="NCBI Taxonomy" id="3046383"/>
    <lineage>
        <taxon>Bacteria</taxon>
        <taxon>Bacillati</taxon>
        <taxon>Bacillota</taxon>
        <taxon>Clostridia</taxon>
        <taxon>Eubacteriales</taxon>
        <taxon>Aristaeellaceae</taxon>
        <taxon>Aristaeella</taxon>
    </lineage>
</organism>
<evidence type="ECO:0000313" key="2">
    <source>
        <dbReference type="Proteomes" id="UP000192328"/>
    </source>
</evidence>
<comment type="caution">
    <text evidence="1">The sequence shown here is derived from an EMBL/GenBank/DDBJ whole genome shotgun (WGS) entry which is preliminary data.</text>
</comment>
<keyword evidence="2" id="KW-1185">Reference proteome</keyword>
<sequence length="194" mass="21188">MHNKTLNRVIAMVLVIISVFAYAAMAMAEVECYITLKHANNKNAPVNVRSGPGKDCSIVCKLSAGTKVYYISGNGNSLDSWKKIRVPGYDDEDCYVQNKYLTNQKPSTESDTDQGNANNRYGSTNLKKGSKGSKVRILQGDLKALGHNIAVDGDFGEKTDKAVRSFQRTHGLTADGIVGPKTRLALYKAINNKK</sequence>
<accession>A0AC61PL91</accession>
<reference evidence="1" key="1">
    <citation type="submission" date="2017-04" db="EMBL/GenBank/DDBJ databases">
        <authorList>
            <person name="Varghese N."/>
            <person name="Submissions S."/>
        </authorList>
    </citation>
    <scope>NUCLEOTIDE SEQUENCE</scope>
    <source>
        <strain evidence="1">WTE2008</strain>
    </source>
</reference>
<protein>
    <submittedName>
        <fullName evidence="1">SH3 domain-containing protein</fullName>
    </submittedName>
</protein>